<feature type="region of interest" description="Disordered" evidence="1">
    <location>
        <begin position="236"/>
        <end position="257"/>
    </location>
</feature>
<keyword evidence="3" id="KW-1185">Reference proteome</keyword>
<evidence type="ECO:0000256" key="1">
    <source>
        <dbReference type="SAM" id="MobiDB-lite"/>
    </source>
</evidence>
<dbReference type="Proteomes" id="UP000799777">
    <property type="component" value="Unassembled WGS sequence"/>
</dbReference>
<proteinExistence type="predicted"/>
<evidence type="ECO:0000313" key="2">
    <source>
        <dbReference type="EMBL" id="KAF2029787.1"/>
    </source>
</evidence>
<protein>
    <submittedName>
        <fullName evidence="2">Uncharacterized protein</fullName>
    </submittedName>
</protein>
<accession>A0A9P4H938</accession>
<feature type="compositionally biased region" description="Polar residues" evidence="1">
    <location>
        <begin position="238"/>
        <end position="249"/>
    </location>
</feature>
<evidence type="ECO:0000313" key="3">
    <source>
        <dbReference type="Proteomes" id="UP000799777"/>
    </source>
</evidence>
<dbReference type="AlphaFoldDB" id="A0A9P4H938"/>
<dbReference type="OrthoDB" id="194358at2759"/>
<dbReference type="EMBL" id="ML978197">
    <property type="protein sequence ID" value="KAF2029787.1"/>
    <property type="molecule type" value="Genomic_DNA"/>
</dbReference>
<organism evidence="2 3">
    <name type="scientific">Setomelanomma holmii</name>
    <dbReference type="NCBI Taxonomy" id="210430"/>
    <lineage>
        <taxon>Eukaryota</taxon>
        <taxon>Fungi</taxon>
        <taxon>Dikarya</taxon>
        <taxon>Ascomycota</taxon>
        <taxon>Pezizomycotina</taxon>
        <taxon>Dothideomycetes</taxon>
        <taxon>Pleosporomycetidae</taxon>
        <taxon>Pleosporales</taxon>
        <taxon>Pleosporineae</taxon>
        <taxon>Phaeosphaeriaceae</taxon>
        <taxon>Setomelanomma</taxon>
    </lineage>
</organism>
<comment type="caution">
    <text evidence="2">The sequence shown here is derived from an EMBL/GenBank/DDBJ whole genome shotgun (WGS) entry which is preliminary data.</text>
</comment>
<reference evidence="2" key="1">
    <citation type="journal article" date="2020" name="Stud. Mycol.">
        <title>101 Dothideomycetes genomes: a test case for predicting lifestyles and emergence of pathogens.</title>
        <authorList>
            <person name="Haridas S."/>
            <person name="Albert R."/>
            <person name="Binder M."/>
            <person name="Bloem J."/>
            <person name="Labutti K."/>
            <person name="Salamov A."/>
            <person name="Andreopoulos B."/>
            <person name="Baker S."/>
            <person name="Barry K."/>
            <person name="Bills G."/>
            <person name="Bluhm B."/>
            <person name="Cannon C."/>
            <person name="Castanera R."/>
            <person name="Culley D."/>
            <person name="Daum C."/>
            <person name="Ezra D."/>
            <person name="Gonzalez J."/>
            <person name="Henrissat B."/>
            <person name="Kuo A."/>
            <person name="Liang C."/>
            <person name="Lipzen A."/>
            <person name="Lutzoni F."/>
            <person name="Magnuson J."/>
            <person name="Mondo S."/>
            <person name="Nolan M."/>
            <person name="Ohm R."/>
            <person name="Pangilinan J."/>
            <person name="Park H.-J."/>
            <person name="Ramirez L."/>
            <person name="Alfaro M."/>
            <person name="Sun H."/>
            <person name="Tritt A."/>
            <person name="Yoshinaga Y."/>
            <person name="Zwiers L.-H."/>
            <person name="Turgeon B."/>
            <person name="Goodwin S."/>
            <person name="Spatafora J."/>
            <person name="Crous P."/>
            <person name="Grigoriev I."/>
        </authorList>
    </citation>
    <scope>NUCLEOTIDE SEQUENCE</scope>
    <source>
        <strain evidence="2">CBS 110217</strain>
    </source>
</reference>
<feature type="region of interest" description="Disordered" evidence="1">
    <location>
        <begin position="108"/>
        <end position="133"/>
    </location>
</feature>
<name>A0A9P4H938_9PLEO</name>
<gene>
    <name evidence="2" type="ORF">EK21DRAFT_112653</name>
</gene>
<sequence length="313" mass="34288">MTPTHQSLDDSSDLAFQTTATSIGIKHDGFLGEWMALYSKGISSDLSGMSHDMFFPTPAMTDPWGEAPTPNLSWNSAPDLPFLLDETMPPAEPDAAVAEAAPGRRELVSDREVPDTHGTVNTASSLPRGDSQLETPAFTGARLSHVLKAVAAAGFDSLDDAVVTYYAEALKDDERLRQEQRLSRIRRLPVLLKELHLAAQGWGQWQRRGFQEQIIKSTEDIVIAELKDHLATRRPDKYNSTCSTEQPGQSCRHKAKDETDVEAELPNTWTLLTSLFSKYDAITSKDEQTDVPKLVSQFLAAGTDSGARGAAFA</sequence>